<proteinExistence type="predicted"/>
<dbReference type="STRING" id="692418.SAMN04488029_0543"/>
<evidence type="ECO:0000313" key="1">
    <source>
        <dbReference type="EMBL" id="SMD32201.1"/>
    </source>
</evidence>
<protein>
    <submittedName>
        <fullName evidence="1">Uncharacterized protein</fullName>
    </submittedName>
</protein>
<sequence length="123" mass="14018">MKNLLLSIFTFVVISHSQVQEKNKKRFQFINSVLSELLDQITIETGETMDSVAIRNLFHPSAQLAMVSNNPSNLESVSLNEFLVLLKDPYYVRARLYRKGISPSVGSIQWYSTGISEFLWEGC</sequence>
<evidence type="ECO:0000313" key="2">
    <source>
        <dbReference type="Proteomes" id="UP000192472"/>
    </source>
</evidence>
<dbReference type="Proteomes" id="UP000192472">
    <property type="component" value="Unassembled WGS sequence"/>
</dbReference>
<dbReference type="EMBL" id="FWYF01000001">
    <property type="protein sequence ID" value="SMD32201.1"/>
    <property type="molecule type" value="Genomic_DNA"/>
</dbReference>
<dbReference type="AlphaFoldDB" id="A0A1W2G6G9"/>
<dbReference type="RefSeq" id="WP_221407803.1">
    <property type="nucleotide sequence ID" value="NZ_FWYF01000001.1"/>
</dbReference>
<organism evidence="1 2">
    <name type="scientific">Reichenbachiella faecimaris</name>
    <dbReference type="NCBI Taxonomy" id="692418"/>
    <lineage>
        <taxon>Bacteria</taxon>
        <taxon>Pseudomonadati</taxon>
        <taxon>Bacteroidota</taxon>
        <taxon>Cytophagia</taxon>
        <taxon>Cytophagales</taxon>
        <taxon>Reichenbachiellaceae</taxon>
        <taxon>Reichenbachiella</taxon>
    </lineage>
</organism>
<reference evidence="1 2" key="1">
    <citation type="submission" date="2017-04" db="EMBL/GenBank/DDBJ databases">
        <authorList>
            <person name="Afonso C.L."/>
            <person name="Miller P.J."/>
            <person name="Scott M.A."/>
            <person name="Spackman E."/>
            <person name="Goraichik I."/>
            <person name="Dimitrov K.M."/>
            <person name="Suarez D.L."/>
            <person name="Swayne D.E."/>
        </authorList>
    </citation>
    <scope>NUCLEOTIDE SEQUENCE [LARGE SCALE GENOMIC DNA]</scope>
    <source>
        <strain evidence="1 2">DSM 26133</strain>
    </source>
</reference>
<accession>A0A1W2G6G9</accession>
<gene>
    <name evidence="1" type="ORF">SAMN04488029_0543</name>
</gene>
<keyword evidence="2" id="KW-1185">Reference proteome</keyword>
<name>A0A1W2G6G9_REIFA</name>